<protein>
    <submittedName>
        <fullName evidence="1">Uncharacterized protein</fullName>
    </submittedName>
</protein>
<dbReference type="AlphaFoldDB" id="A0A8J2BLQ0"/>
<evidence type="ECO:0000313" key="2">
    <source>
        <dbReference type="Proteomes" id="UP000663859"/>
    </source>
</evidence>
<reference evidence="1" key="1">
    <citation type="submission" date="2021-02" db="EMBL/GenBank/DDBJ databases">
        <authorList>
            <person name="Cremers G."/>
            <person name="Picone N."/>
        </authorList>
    </citation>
    <scope>NUCLEOTIDE SEQUENCE</scope>
    <source>
        <strain evidence="1">PQ17</strain>
    </source>
</reference>
<sequence>MISAHAHRFPVRQGLREAVRYKPAEEGPRTNGMSKPLVFTSQTRFCG</sequence>
<accession>A0A8J2BLQ0</accession>
<dbReference type="EMBL" id="CAJNOB010000013">
    <property type="protein sequence ID" value="CAF0697088.1"/>
    <property type="molecule type" value="Genomic_DNA"/>
</dbReference>
<proteinExistence type="predicted"/>
<name>A0A8J2BLQ0_9BACT</name>
<gene>
    <name evidence="1" type="ORF">MPNT_200053</name>
</gene>
<dbReference type="Proteomes" id="UP000663859">
    <property type="component" value="Unassembled WGS sequence"/>
</dbReference>
<organism evidence="1 2">
    <name type="scientific">Candidatus Methylacidithermus pantelleriae</name>
    <dbReference type="NCBI Taxonomy" id="2744239"/>
    <lineage>
        <taxon>Bacteria</taxon>
        <taxon>Pseudomonadati</taxon>
        <taxon>Verrucomicrobiota</taxon>
        <taxon>Methylacidiphilae</taxon>
        <taxon>Methylacidiphilales</taxon>
        <taxon>Methylacidiphilaceae</taxon>
        <taxon>Candidatus Methylacidithermus</taxon>
    </lineage>
</organism>
<keyword evidence="2" id="KW-1185">Reference proteome</keyword>
<comment type="caution">
    <text evidence="1">The sequence shown here is derived from an EMBL/GenBank/DDBJ whole genome shotgun (WGS) entry which is preliminary data.</text>
</comment>
<evidence type="ECO:0000313" key="1">
    <source>
        <dbReference type="EMBL" id="CAF0697088.1"/>
    </source>
</evidence>